<keyword evidence="1" id="KW-0812">Transmembrane</keyword>
<dbReference type="AlphaFoldDB" id="A0A834SI60"/>
<sequence>MGDVTTHCPYTYMGYWWSLLPVGVVVIVITHFSVEEN</sequence>
<protein>
    <submittedName>
        <fullName evidence="2">Uncharacterized protein</fullName>
    </submittedName>
</protein>
<dbReference type="EMBL" id="JAAIUW010000013">
    <property type="protein sequence ID" value="KAF7804850.1"/>
    <property type="molecule type" value="Genomic_DNA"/>
</dbReference>
<keyword evidence="1" id="KW-0472">Membrane</keyword>
<proteinExistence type="predicted"/>
<accession>A0A834SI60</accession>
<feature type="transmembrane region" description="Helical" evidence="1">
    <location>
        <begin position="15"/>
        <end position="34"/>
    </location>
</feature>
<keyword evidence="3" id="KW-1185">Reference proteome</keyword>
<evidence type="ECO:0000313" key="3">
    <source>
        <dbReference type="Proteomes" id="UP000634136"/>
    </source>
</evidence>
<keyword evidence="1" id="KW-1133">Transmembrane helix</keyword>
<comment type="caution">
    <text evidence="2">The sequence shown here is derived from an EMBL/GenBank/DDBJ whole genome shotgun (WGS) entry which is preliminary data.</text>
</comment>
<dbReference type="Proteomes" id="UP000634136">
    <property type="component" value="Unassembled WGS sequence"/>
</dbReference>
<gene>
    <name evidence="2" type="ORF">G2W53_043961</name>
</gene>
<evidence type="ECO:0000313" key="2">
    <source>
        <dbReference type="EMBL" id="KAF7804850.1"/>
    </source>
</evidence>
<organism evidence="2 3">
    <name type="scientific">Senna tora</name>
    <dbReference type="NCBI Taxonomy" id="362788"/>
    <lineage>
        <taxon>Eukaryota</taxon>
        <taxon>Viridiplantae</taxon>
        <taxon>Streptophyta</taxon>
        <taxon>Embryophyta</taxon>
        <taxon>Tracheophyta</taxon>
        <taxon>Spermatophyta</taxon>
        <taxon>Magnoliopsida</taxon>
        <taxon>eudicotyledons</taxon>
        <taxon>Gunneridae</taxon>
        <taxon>Pentapetalae</taxon>
        <taxon>rosids</taxon>
        <taxon>fabids</taxon>
        <taxon>Fabales</taxon>
        <taxon>Fabaceae</taxon>
        <taxon>Caesalpinioideae</taxon>
        <taxon>Cassia clade</taxon>
        <taxon>Senna</taxon>
    </lineage>
</organism>
<reference evidence="2" key="1">
    <citation type="submission" date="2020-09" db="EMBL/GenBank/DDBJ databases">
        <title>Genome-Enabled Discovery of Anthraquinone Biosynthesis in Senna tora.</title>
        <authorList>
            <person name="Kang S.-H."/>
            <person name="Pandey R.P."/>
            <person name="Lee C.-M."/>
            <person name="Sim J.-S."/>
            <person name="Jeong J.-T."/>
            <person name="Choi B.-S."/>
            <person name="Jung M."/>
            <person name="Ginzburg D."/>
            <person name="Zhao K."/>
            <person name="Won S.Y."/>
            <person name="Oh T.-J."/>
            <person name="Yu Y."/>
            <person name="Kim N.-H."/>
            <person name="Lee O.R."/>
            <person name="Lee T.-H."/>
            <person name="Bashyal P."/>
            <person name="Kim T.-S."/>
            <person name="Lee W.-H."/>
            <person name="Kawkins C."/>
            <person name="Kim C.-K."/>
            <person name="Kim J.S."/>
            <person name="Ahn B.O."/>
            <person name="Rhee S.Y."/>
            <person name="Sohng J.K."/>
        </authorList>
    </citation>
    <scope>NUCLEOTIDE SEQUENCE</scope>
    <source>
        <tissue evidence="2">Leaf</tissue>
    </source>
</reference>
<evidence type="ECO:0000256" key="1">
    <source>
        <dbReference type="SAM" id="Phobius"/>
    </source>
</evidence>
<name>A0A834SI60_9FABA</name>